<protein>
    <recommendedName>
        <fullName evidence="3">Glycosyl hydrolase</fullName>
    </recommendedName>
</protein>
<accession>A0A848L5Y1</accession>
<dbReference type="InterPro" id="IPR036278">
    <property type="entry name" value="Sialidase_sf"/>
</dbReference>
<dbReference type="InterPro" id="IPR052025">
    <property type="entry name" value="Xyloglucanase_GH74"/>
</dbReference>
<dbReference type="Gene3D" id="2.130.10.10">
    <property type="entry name" value="YVTN repeat-like/Quinoprotein amine dehydrogenase"/>
    <property type="match status" value="2"/>
</dbReference>
<dbReference type="SUPFAM" id="SSF50939">
    <property type="entry name" value="Sialidases"/>
    <property type="match status" value="1"/>
</dbReference>
<keyword evidence="2" id="KW-1185">Reference proteome</keyword>
<dbReference type="EMBL" id="JABBJJ010000017">
    <property type="protein sequence ID" value="NMO14350.1"/>
    <property type="molecule type" value="Genomic_DNA"/>
</dbReference>
<dbReference type="RefSeq" id="WP_169343645.1">
    <property type="nucleotide sequence ID" value="NZ_JABBJJ010000017.1"/>
</dbReference>
<dbReference type="GO" id="GO:0010411">
    <property type="term" value="P:xyloglucan metabolic process"/>
    <property type="evidence" value="ECO:0007669"/>
    <property type="project" value="TreeGrafter"/>
</dbReference>
<dbReference type="Proteomes" id="UP000518300">
    <property type="component" value="Unassembled WGS sequence"/>
</dbReference>
<organism evidence="1 2">
    <name type="scientific">Pyxidicoccus fallax</name>
    <dbReference type="NCBI Taxonomy" id="394095"/>
    <lineage>
        <taxon>Bacteria</taxon>
        <taxon>Pseudomonadati</taxon>
        <taxon>Myxococcota</taxon>
        <taxon>Myxococcia</taxon>
        <taxon>Myxococcales</taxon>
        <taxon>Cystobacterineae</taxon>
        <taxon>Myxococcaceae</taxon>
        <taxon>Pyxidicoccus</taxon>
    </lineage>
</organism>
<reference evidence="1 2" key="1">
    <citation type="submission" date="2020-04" db="EMBL/GenBank/DDBJ databases">
        <title>Draft genome of Pyxidicoccus fallax type strain.</title>
        <authorList>
            <person name="Whitworth D.E."/>
        </authorList>
    </citation>
    <scope>NUCLEOTIDE SEQUENCE [LARGE SCALE GENOMIC DNA]</scope>
    <source>
        <strain evidence="1 2">DSM 14698</strain>
    </source>
</reference>
<dbReference type="AlphaFoldDB" id="A0A848L5Y1"/>
<evidence type="ECO:0000313" key="1">
    <source>
        <dbReference type="EMBL" id="NMO14350.1"/>
    </source>
</evidence>
<dbReference type="PANTHER" id="PTHR43739:SF5">
    <property type="entry name" value="EXO-ALPHA-SIALIDASE"/>
    <property type="match status" value="1"/>
</dbReference>
<dbReference type="PANTHER" id="PTHR43739">
    <property type="entry name" value="XYLOGLUCANASE (EUROFUNG)"/>
    <property type="match status" value="1"/>
</dbReference>
<dbReference type="SUPFAM" id="SSF110296">
    <property type="entry name" value="Oligoxyloglucan reducing end-specific cellobiohydrolase"/>
    <property type="match status" value="1"/>
</dbReference>
<dbReference type="InterPro" id="IPR015943">
    <property type="entry name" value="WD40/YVTN_repeat-like_dom_sf"/>
</dbReference>
<gene>
    <name evidence="1" type="ORF">HG543_05695</name>
</gene>
<evidence type="ECO:0008006" key="3">
    <source>
        <dbReference type="Google" id="ProtNLM"/>
    </source>
</evidence>
<sequence>MLKRHRRLIATSTVVVVAVVAVPSGASAYKRWKARNARTKISHFLKDPSAGEVSPEVLQELMATRGEAEPEQGEAEGDDAMRRRVASRMLWGVPTPEVMEHRARVAYRESRRWEKTLPRARAPWDWFAEPSGANKAVVSGLSWVNLGPTNANFQFNGTLYNEVDSGRISGIAVHPVDPQVVYLATSGGGVWKTFNFGTANPTWAPVSESLGNLAIGAMDLDPTNPETLYVGAGDFVDTPGGHVVKSEDGGATWGEPVGLSGQYPAGSGGLSVKALRIRAVKVDPANPSVVLVGTEVGLFRSTNAGASFTLVDLPNSGTVQKSESVWSIVYTGAVGGVSRWALSGTYACAANLPPPEPGLGQEAGEVGCAAGNPGDIWTSTDAGATWSSRKAAGTIPSTLVGRITLAAGTPSSATPPVTVVYAQLGNQDEYYGSAGAGYWRSINSGTNWTSITGTLANATTSVNGERDCGSVNVNDAQAWYNAAIAVDPANDNNVLVGGMLCGLRTRNGLASSPSWENVSHWLPSSGYGQVTGGTLDYVHADWHRALIVRTATGSVALAGTDGGLYVSRNLFDATPAYRVAWDGQNRGIVTHLSYSVASGDPATGNPYLAYTGLQDNGTRFRDPSAGPLSTTFNQVIGGDGFGAVAAKNPVSGATIYWASVNGSSEYCIPTAANNQCNAGTAWTTRDPTPRSISSCSTDGYQFIIRYALAPASPNPNTVLTATNSSIHRVSGTGNWQVISPCLTGYTRLLSASPTIDGLYAVSMSGGRFYVTSNCQGSTTNCTWTRTSVLGFDVNGNGTIALDEQLSYTTQAAFPPTTPQGTSPGDVFVAASVAPLTGDNATVVPDALGHLFITRDRGTTWAPLHGNGTGHDLPNVGIDVVQYDPSDLTNRTLYVGTELGVYRSTDAGETWERFGSGLPLARVSDMFISRTGALMRVATYGRGLWELYPSATAEKGVSGNGDWNRDQQLDFVDLAAAASRLGSDPSTTALPHYDWNSDMTGTVNGIDSADLSELLNRMGGRP</sequence>
<evidence type="ECO:0000313" key="2">
    <source>
        <dbReference type="Proteomes" id="UP000518300"/>
    </source>
</evidence>
<name>A0A848L5Y1_9BACT</name>
<comment type="caution">
    <text evidence="1">The sequence shown here is derived from an EMBL/GenBank/DDBJ whole genome shotgun (WGS) entry which is preliminary data.</text>
</comment>
<proteinExistence type="predicted"/>